<dbReference type="AlphaFoldDB" id="E6MG68"/>
<accession>E6MG68</accession>
<reference evidence="1 2" key="1">
    <citation type="submission" date="2010-12" db="EMBL/GenBank/DDBJ databases">
        <authorList>
            <person name="Muzny D."/>
            <person name="Qin X."/>
            <person name="Deng J."/>
            <person name="Jiang H."/>
            <person name="Liu Y."/>
            <person name="Qu J."/>
            <person name="Song X.-Z."/>
            <person name="Zhang L."/>
            <person name="Thornton R."/>
            <person name="Coyle M."/>
            <person name="Francisco L."/>
            <person name="Jackson L."/>
            <person name="Javaid M."/>
            <person name="Korchina V."/>
            <person name="Kovar C."/>
            <person name="Mata R."/>
            <person name="Mathew T."/>
            <person name="Ngo R."/>
            <person name="Nguyen L."/>
            <person name="Nguyen N."/>
            <person name="Okwuonu G."/>
            <person name="Ongeri F."/>
            <person name="Pham C."/>
            <person name="Simmons D."/>
            <person name="Wilczek-Boney K."/>
            <person name="Hale W."/>
            <person name="Jakkamsetti A."/>
            <person name="Pham P."/>
            <person name="Ruth R."/>
            <person name="San Lucas F."/>
            <person name="Warren J."/>
            <person name="Zhang J."/>
            <person name="Zhao Z."/>
            <person name="Zhou C."/>
            <person name="Zhu D."/>
            <person name="Lee S."/>
            <person name="Bess C."/>
            <person name="Blankenburg K."/>
            <person name="Forbes L."/>
            <person name="Fu Q."/>
            <person name="Gubbala S."/>
            <person name="Hirani K."/>
            <person name="Jayaseelan J.C."/>
            <person name="Lara F."/>
            <person name="Munidasa M."/>
            <person name="Palculict T."/>
            <person name="Patil S."/>
            <person name="Pu L.-L."/>
            <person name="Saada N."/>
            <person name="Tang L."/>
            <person name="Weissenberger G."/>
            <person name="Zhu Y."/>
            <person name="Hemphill L."/>
            <person name="Shang Y."/>
            <person name="Youmans B."/>
            <person name="Ayvaz T."/>
            <person name="Ross M."/>
            <person name="Santibanez J."/>
            <person name="Aqrawi P."/>
            <person name="Gross S."/>
            <person name="Joshi V."/>
            <person name="Fowler G."/>
            <person name="Nazareth L."/>
            <person name="Reid J."/>
            <person name="Worley K."/>
            <person name="Petrosino J."/>
            <person name="Highlander S."/>
            <person name="Gibbs R."/>
        </authorList>
    </citation>
    <scope>NUCLEOTIDE SEQUENCE [LARGE SCALE GENOMIC DNA]</scope>
    <source>
        <strain evidence="1 2">ATCC 23263</strain>
    </source>
</reference>
<dbReference type="HOGENOM" id="CLU_2603253_0_0_9"/>
<dbReference type="STRING" id="887929.HMP0721_1001"/>
<proteinExistence type="predicted"/>
<keyword evidence="2" id="KW-1185">Reference proteome</keyword>
<gene>
    <name evidence="1" type="ORF">HMP0721_1001</name>
</gene>
<sequence length="79" mass="9432">MFDLRIYLSICFFRSLNEQKFRKLQNRFLDASSKYTDEFVRHLADIISFWNIHLPYLIPNASSFKSMGQVIVVNAIYYS</sequence>
<dbReference type="EMBL" id="AEQN01000016">
    <property type="protein sequence ID" value="EFV01608.1"/>
    <property type="molecule type" value="Genomic_DNA"/>
</dbReference>
<organism evidence="1 2">
    <name type="scientific">Pseudoramibacter alactolyticus ATCC 23263</name>
    <dbReference type="NCBI Taxonomy" id="887929"/>
    <lineage>
        <taxon>Bacteria</taxon>
        <taxon>Bacillati</taxon>
        <taxon>Bacillota</taxon>
        <taxon>Clostridia</taxon>
        <taxon>Eubacteriales</taxon>
        <taxon>Eubacteriaceae</taxon>
        <taxon>Pseudoramibacter</taxon>
    </lineage>
</organism>
<dbReference type="Proteomes" id="UP000004754">
    <property type="component" value="Unassembled WGS sequence"/>
</dbReference>
<comment type="caution">
    <text evidence="1">The sequence shown here is derived from an EMBL/GenBank/DDBJ whole genome shotgun (WGS) entry which is preliminary data.</text>
</comment>
<evidence type="ECO:0000313" key="2">
    <source>
        <dbReference type="Proteomes" id="UP000004754"/>
    </source>
</evidence>
<evidence type="ECO:0000313" key="1">
    <source>
        <dbReference type="EMBL" id="EFV01608.1"/>
    </source>
</evidence>
<protein>
    <submittedName>
        <fullName evidence="1">Uncharacterized protein</fullName>
    </submittedName>
</protein>
<name>E6MG68_9FIRM</name>